<feature type="domain" description="Amidohydrolase-related" evidence="6">
    <location>
        <begin position="64"/>
        <end position="359"/>
    </location>
</feature>
<dbReference type="Pfam" id="PF01979">
    <property type="entry name" value="Amidohydro_1"/>
    <property type="match status" value="1"/>
</dbReference>
<feature type="binding site" evidence="3">
    <location>
        <position position="141"/>
    </location>
    <ligand>
        <name>substrate</name>
    </ligand>
</feature>
<evidence type="ECO:0000313" key="7">
    <source>
        <dbReference type="EMBL" id="SMG25925.1"/>
    </source>
</evidence>
<dbReference type="GO" id="GO:0005737">
    <property type="term" value="C:cytoplasm"/>
    <property type="evidence" value="ECO:0007669"/>
    <property type="project" value="UniProtKB-SubCell"/>
</dbReference>
<evidence type="ECO:0000259" key="6">
    <source>
        <dbReference type="Pfam" id="PF01979"/>
    </source>
</evidence>
<feature type="binding site" evidence="3">
    <location>
        <begin position="79"/>
        <end position="81"/>
    </location>
    <ligand>
        <name>substrate</name>
    </ligand>
</feature>
<feature type="active site" description="Proton acceptor" evidence="2">
    <location>
        <position position="285"/>
    </location>
</feature>
<feature type="binding site" evidence="3">
    <location>
        <position position="173"/>
    </location>
    <ligand>
        <name>substrate</name>
    </ligand>
</feature>
<evidence type="ECO:0000313" key="8">
    <source>
        <dbReference type="Proteomes" id="UP000193355"/>
    </source>
</evidence>
<dbReference type="STRING" id="561720.SAMN06275492_11110"/>
<comment type="function">
    <text evidence="1">Catalyzes the hydrolytic cleavage of a subset of L-isoaspartyl (L-beta-aspartyl) dipeptides. Used to degrade proteins damaged by L-isoaspartyl residues formation.</text>
</comment>
<feature type="binding site" description="via carbamate group" evidence="4">
    <location>
        <position position="166"/>
    </location>
    <ligand>
        <name>Zn(2+)</name>
        <dbReference type="ChEBI" id="CHEBI:29105"/>
        <label>2</label>
        <note>catalytic</note>
    </ligand>
</feature>
<feature type="binding site" description="via carbamate group" evidence="4">
    <location>
        <position position="166"/>
    </location>
    <ligand>
        <name>Zn(2+)</name>
        <dbReference type="ChEBI" id="CHEBI:29105"/>
        <label>1</label>
        <note>catalytic</note>
    </ligand>
</feature>
<keyword evidence="1" id="KW-0645">Protease</keyword>
<dbReference type="InterPro" id="IPR050378">
    <property type="entry name" value="Metallo-dep_Hydrolases_sf"/>
</dbReference>
<evidence type="ECO:0000256" key="4">
    <source>
        <dbReference type="PIRSR" id="PIRSR001238-3"/>
    </source>
</evidence>
<feature type="binding site" evidence="4">
    <location>
        <position position="74"/>
    </location>
    <ligand>
        <name>Zn(2+)</name>
        <dbReference type="ChEBI" id="CHEBI:29105"/>
        <label>1</label>
        <note>catalytic</note>
    </ligand>
</feature>
<sequence>MIDDRTASRNALLTGGEVYGPEYLGKMDLLILGGKVASIQPSIDRSFLSAVPNLSILDCSGCKVVPGLIDQHNHFNGAGGEGGPAFRTPPAQLSSFVKAGITGAVGLLGTDGICRSLEELLAKARGLEEEGLSTWIYTGSYQIPSPTLTGSVMRDIALIDKVIGVKMALSDHRCSHPSLEELRRLVSDVRVAGMISGKPGIVCVHMGSESSGLEPLREALSGTDIPMPHFLPTHVSRCDELLEDGIRFISEGGHVDLTAGDDTPSSVERLFKAGADMSRVTLSSDGNGSLPVFDENKRMIGMGVGTPDSILNQIRATVLSDIAPLETMVSMATKNVADHLGLRGKGRLAPGFDGDTVVLGEGLELLHVLSRGRTSMKDGKVLVKGNFEV</sequence>
<comment type="similarity">
    <text evidence="1">Belongs to the peptidase M38 family.</text>
</comment>
<dbReference type="GO" id="GO:0046872">
    <property type="term" value="F:metal ion binding"/>
    <property type="evidence" value="ECO:0007669"/>
    <property type="project" value="UniProtKB-KW"/>
</dbReference>
<keyword evidence="1" id="KW-0378">Hydrolase</keyword>
<evidence type="ECO:0000256" key="3">
    <source>
        <dbReference type="PIRSR" id="PIRSR001238-2"/>
    </source>
</evidence>
<organism evidence="7 8">
    <name type="scientific">Dethiosulfovibrio salsuginis</name>
    <dbReference type="NCBI Taxonomy" id="561720"/>
    <lineage>
        <taxon>Bacteria</taxon>
        <taxon>Thermotogati</taxon>
        <taxon>Synergistota</taxon>
        <taxon>Synergistia</taxon>
        <taxon>Synergistales</taxon>
        <taxon>Dethiosulfovibrionaceae</taxon>
        <taxon>Dethiosulfovibrio</taxon>
    </lineage>
</organism>
<keyword evidence="8" id="KW-1185">Reference proteome</keyword>
<dbReference type="InterPro" id="IPR006680">
    <property type="entry name" value="Amidohydro-rel"/>
</dbReference>
<comment type="PTM">
    <text evidence="1">Carboxylation allows a single lysine to coordinate two zinc ions.</text>
</comment>
<feature type="binding site" evidence="3">
    <location>
        <position position="289"/>
    </location>
    <ligand>
        <name>substrate</name>
    </ligand>
</feature>
<dbReference type="InterPro" id="IPR011059">
    <property type="entry name" value="Metal-dep_hydrolase_composite"/>
</dbReference>
<dbReference type="SUPFAM" id="SSF51338">
    <property type="entry name" value="Composite domain of metallo-dependent hydrolases"/>
    <property type="match status" value="1"/>
</dbReference>
<dbReference type="EMBL" id="FXBB01000011">
    <property type="protein sequence ID" value="SMG25925.1"/>
    <property type="molecule type" value="Genomic_DNA"/>
</dbReference>
<reference evidence="8" key="1">
    <citation type="submission" date="2017-04" db="EMBL/GenBank/DDBJ databases">
        <authorList>
            <person name="Varghese N."/>
            <person name="Submissions S."/>
        </authorList>
    </citation>
    <scope>NUCLEOTIDE SEQUENCE [LARGE SCALE GENOMIC DNA]</scope>
    <source>
        <strain evidence="8">USBA 82</strain>
    </source>
</reference>
<comment type="PTM">
    <text evidence="5">Carbamylation allows a single lysine to coordinate two zinc ions.</text>
</comment>
<dbReference type="NCBIfam" id="TIGR01975">
    <property type="entry name" value="isoAsp_dipep"/>
    <property type="match status" value="1"/>
</dbReference>
<keyword evidence="1" id="KW-0482">Metalloprotease</keyword>
<feature type="modified residue" description="N6-carboxylysine" evidence="5">
    <location>
        <position position="166"/>
    </location>
</feature>
<feature type="binding site" evidence="4">
    <location>
        <position position="285"/>
    </location>
    <ligand>
        <name>Zn(2+)</name>
        <dbReference type="ChEBI" id="CHEBI:29105"/>
        <label>1</label>
        <note>catalytic</note>
    </ligand>
</feature>
<feature type="binding site" evidence="4">
    <location>
        <position position="72"/>
    </location>
    <ligand>
        <name>Zn(2+)</name>
        <dbReference type="ChEBI" id="CHEBI:29105"/>
        <label>1</label>
        <note>catalytic</note>
    </ligand>
</feature>
<name>A0A1X7JE46_9BACT</name>
<dbReference type="AlphaFoldDB" id="A0A1X7JE46"/>
<feature type="binding site" evidence="3">
    <location>
        <position position="110"/>
    </location>
    <ligand>
        <name>substrate</name>
    </ligand>
</feature>
<comment type="cofactor">
    <cofactor evidence="1 4">
        <name>Zn(2+)</name>
        <dbReference type="ChEBI" id="CHEBI:29105"/>
    </cofactor>
    <text evidence="1 4">Binds 2 Zn(2+) ions per subunit.</text>
</comment>
<protein>
    <recommendedName>
        <fullName evidence="1">Isoaspartyl dipeptidase</fullName>
        <ecNumber evidence="1">3.4.19.-</ecNumber>
    </recommendedName>
</protein>
<dbReference type="Proteomes" id="UP000193355">
    <property type="component" value="Unassembled WGS sequence"/>
</dbReference>
<evidence type="ECO:0000256" key="5">
    <source>
        <dbReference type="PIRSR" id="PIRSR001238-50"/>
    </source>
</evidence>
<gene>
    <name evidence="7" type="ORF">SAMN06275492_11110</name>
</gene>
<dbReference type="InterPro" id="IPR010229">
    <property type="entry name" value="Pept_M38_dipep"/>
</dbReference>
<dbReference type="GO" id="GO:0008237">
    <property type="term" value="F:metallopeptidase activity"/>
    <property type="evidence" value="ECO:0007669"/>
    <property type="project" value="UniProtKB-KW"/>
</dbReference>
<feature type="binding site" evidence="3">
    <location>
        <position position="237"/>
    </location>
    <ligand>
        <name>substrate</name>
    </ligand>
</feature>
<feature type="binding site" evidence="4">
    <location>
        <position position="205"/>
    </location>
    <ligand>
        <name>Zn(2+)</name>
        <dbReference type="ChEBI" id="CHEBI:29105"/>
        <label>2</label>
        <note>catalytic</note>
    </ligand>
</feature>
<dbReference type="InterPro" id="IPR032466">
    <property type="entry name" value="Metal_Hydrolase"/>
</dbReference>
<dbReference type="GO" id="GO:0008798">
    <property type="term" value="F:beta-aspartyl-peptidase activity"/>
    <property type="evidence" value="ECO:0007669"/>
    <property type="project" value="InterPro"/>
</dbReference>
<dbReference type="RefSeq" id="WP_234986143.1">
    <property type="nucleotide sequence ID" value="NZ_FXBB01000011.1"/>
</dbReference>
<dbReference type="EC" id="3.4.19.-" evidence="1"/>
<evidence type="ECO:0000256" key="2">
    <source>
        <dbReference type="PIRSR" id="PIRSR001238-1"/>
    </source>
</evidence>
<dbReference type="GO" id="GO:0016810">
    <property type="term" value="F:hydrolase activity, acting on carbon-nitrogen (but not peptide) bonds"/>
    <property type="evidence" value="ECO:0007669"/>
    <property type="project" value="InterPro"/>
</dbReference>
<proteinExistence type="inferred from homology"/>
<dbReference type="Gene3D" id="3.20.20.140">
    <property type="entry name" value="Metal-dependent hydrolases"/>
    <property type="match status" value="1"/>
</dbReference>
<dbReference type="PANTHER" id="PTHR11647:SF1">
    <property type="entry name" value="COLLAPSIN RESPONSE MEDIATOR PROTEIN"/>
    <property type="match status" value="1"/>
</dbReference>
<accession>A0A1X7JE46</accession>
<keyword evidence="1 4" id="KW-0479">Metal-binding</keyword>
<evidence type="ECO:0000256" key="1">
    <source>
        <dbReference type="PIRNR" id="PIRNR001238"/>
    </source>
</evidence>
<dbReference type="PIRSF" id="PIRSF001238">
    <property type="entry name" value="IadA"/>
    <property type="match status" value="1"/>
</dbReference>
<comment type="subcellular location">
    <subcellularLocation>
        <location evidence="1">Cytoplasm</location>
    </subcellularLocation>
</comment>
<keyword evidence="1 4" id="KW-0862">Zinc</keyword>
<dbReference type="SUPFAM" id="SSF51556">
    <property type="entry name" value="Metallo-dependent hydrolases"/>
    <property type="match status" value="1"/>
</dbReference>
<dbReference type="GO" id="GO:0006508">
    <property type="term" value="P:proteolysis"/>
    <property type="evidence" value="ECO:0007669"/>
    <property type="project" value="UniProtKB-KW"/>
</dbReference>
<dbReference type="PANTHER" id="PTHR11647">
    <property type="entry name" value="HYDRANTOINASE/DIHYDROPYRIMIDINASE FAMILY MEMBER"/>
    <property type="match status" value="1"/>
</dbReference>
<feature type="binding site" evidence="4">
    <location>
        <position position="234"/>
    </location>
    <ligand>
        <name>Zn(2+)</name>
        <dbReference type="ChEBI" id="CHEBI:29105"/>
        <label>2</label>
        <note>catalytic</note>
    </ligand>
</feature>
<dbReference type="Gene3D" id="2.30.40.10">
    <property type="entry name" value="Urease, subunit C, domain 1"/>
    <property type="match status" value="1"/>
</dbReference>